<dbReference type="Proteomes" id="UP001271007">
    <property type="component" value="Unassembled WGS sequence"/>
</dbReference>
<evidence type="ECO:0008006" key="4">
    <source>
        <dbReference type="Google" id="ProtNLM"/>
    </source>
</evidence>
<dbReference type="InterPro" id="IPR005198">
    <property type="entry name" value="Glyco_hydro_76"/>
</dbReference>
<reference evidence="2" key="1">
    <citation type="submission" date="2023-04" db="EMBL/GenBank/DDBJ databases">
        <title>Black Yeasts Isolated from many extreme environments.</title>
        <authorList>
            <person name="Coleine C."/>
            <person name="Stajich J.E."/>
            <person name="Selbmann L."/>
        </authorList>
    </citation>
    <scope>NUCLEOTIDE SEQUENCE</scope>
    <source>
        <strain evidence="2">CCFEE 5312</strain>
    </source>
</reference>
<name>A0AAJ0GE20_9PEZI</name>
<protein>
    <recommendedName>
        <fullName evidence="4">Glycosyl hydrolase</fullName>
    </recommendedName>
</protein>
<dbReference type="PANTHER" id="PTHR47791:SF2">
    <property type="entry name" value="ENDO MANNANASE, GH76 FAMILY (EUROFUNG)"/>
    <property type="match status" value="1"/>
</dbReference>
<dbReference type="EMBL" id="JAWDJX010000008">
    <property type="protein sequence ID" value="KAK3055508.1"/>
    <property type="molecule type" value="Genomic_DNA"/>
</dbReference>
<dbReference type="GO" id="GO:0005975">
    <property type="term" value="P:carbohydrate metabolic process"/>
    <property type="evidence" value="ECO:0007669"/>
    <property type="project" value="InterPro"/>
</dbReference>
<dbReference type="InterPro" id="IPR008928">
    <property type="entry name" value="6-hairpin_glycosidase_sf"/>
</dbReference>
<gene>
    <name evidence="2" type="ORF">LTR09_003428</name>
</gene>
<accession>A0AAJ0GE20</accession>
<sequence>MAFLCLTAAFLDFLFLNSLVPLTAAAAYRSDDAFAISSQLTIHKESSPPLPPADIGHGLRYTGDDFALNSIAFDPLEELQAALHVMQTTWFDISVGSWATAIDWTRAVIDTHLVCTIGTLSRALDRAKRGGGGFQRPSLEQCEIENEINHYFGQNTAYYFGENAFRIRFEAYDDMLWVVLGWLESVKFIRTHSKLHCGSNAAIADESRRAAWHGTQFVEAFAHRARVFYDLASHGWDEKYCGGGMVWSPNLGPYKNAITNELYISASIGMYLYFPGDNSTSPFVADSIGKQAGNGARPYDAVYLQNAIDGYAWLNRSGMTNRKGLYTDGFHISNWRKNGTECDERNDMIYTYNQGVLLSGFRGLWEGTGNSQYLEDGHGLTRHVIKATGWDLELERVTSADWAGIGRNGILEDHCDAAGRCSQDAQMFKSIFFHHLALFCEPLPLEPTKPGKTQAADKALAHLHHQSCKTYAPWVAHNAQAALKTRDEHGRFGMWWGADEAVVPAALPIGAVDYRNNGTETLGGLWTIKTGVAWSDSVRQHNGLNADGTPSTTDSMADAPLLSAAGQHTLTKTDLNDRGRGRTVETQAGGVAVLRCLWELMNLP</sequence>
<dbReference type="Gene3D" id="1.50.10.20">
    <property type="match status" value="1"/>
</dbReference>
<evidence type="ECO:0000313" key="2">
    <source>
        <dbReference type="EMBL" id="KAK3055508.1"/>
    </source>
</evidence>
<dbReference type="InterPro" id="IPR053169">
    <property type="entry name" value="MUG_Protein"/>
</dbReference>
<dbReference type="SUPFAM" id="SSF48208">
    <property type="entry name" value="Six-hairpin glycosidases"/>
    <property type="match status" value="1"/>
</dbReference>
<dbReference type="Pfam" id="PF03663">
    <property type="entry name" value="Glyco_hydro_76"/>
    <property type="match status" value="1"/>
</dbReference>
<proteinExistence type="predicted"/>
<dbReference type="AlphaFoldDB" id="A0AAJ0GE20"/>
<organism evidence="2 3">
    <name type="scientific">Extremus antarcticus</name>
    <dbReference type="NCBI Taxonomy" id="702011"/>
    <lineage>
        <taxon>Eukaryota</taxon>
        <taxon>Fungi</taxon>
        <taxon>Dikarya</taxon>
        <taxon>Ascomycota</taxon>
        <taxon>Pezizomycotina</taxon>
        <taxon>Dothideomycetes</taxon>
        <taxon>Dothideomycetidae</taxon>
        <taxon>Mycosphaerellales</taxon>
        <taxon>Extremaceae</taxon>
        <taxon>Extremus</taxon>
    </lineage>
</organism>
<evidence type="ECO:0000256" key="1">
    <source>
        <dbReference type="SAM" id="SignalP"/>
    </source>
</evidence>
<keyword evidence="1" id="KW-0732">Signal</keyword>
<feature type="chain" id="PRO_5042565186" description="Glycosyl hydrolase" evidence="1">
    <location>
        <begin position="26"/>
        <end position="604"/>
    </location>
</feature>
<comment type="caution">
    <text evidence="2">The sequence shown here is derived from an EMBL/GenBank/DDBJ whole genome shotgun (WGS) entry which is preliminary data.</text>
</comment>
<evidence type="ECO:0000313" key="3">
    <source>
        <dbReference type="Proteomes" id="UP001271007"/>
    </source>
</evidence>
<feature type="signal peptide" evidence="1">
    <location>
        <begin position="1"/>
        <end position="25"/>
    </location>
</feature>
<dbReference type="PANTHER" id="PTHR47791">
    <property type="entry name" value="MEIOTICALLY UP-REGULATED GENE 191 PROTEIN"/>
    <property type="match status" value="1"/>
</dbReference>
<keyword evidence="3" id="KW-1185">Reference proteome</keyword>